<comment type="caution">
    <text evidence="2">The sequence shown here is derived from an EMBL/GenBank/DDBJ whole genome shotgun (WGS) entry which is preliminary data.</text>
</comment>
<protein>
    <submittedName>
        <fullName evidence="2">Uncharacterized protein</fullName>
    </submittedName>
</protein>
<proteinExistence type="predicted"/>
<dbReference type="AlphaFoldDB" id="A0A9P7SXZ7"/>
<evidence type="ECO:0000313" key="2">
    <source>
        <dbReference type="EMBL" id="KAG5999962.1"/>
    </source>
</evidence>
<feature type="region of interest" description="Disordered" evidence="1">
    <location>
        <begin position="45"/>
        <end position="70"/>
    </location>
</feature>
<feature type="compositionally biased region" description="Basic and acidic residues" evidence="1">
    <location>
        <begin position="7"/>
        <end position="20"/>
    </location>
</feature>
<feature type="compositionally biased region" description="Basic and acidic residues" evidence="1">
    <location>
        <begin position="51"/>
        <end position="70"/>
    </location>
</feature>
<evidence type="ECO:0000256" key="1">
    <source>
        <dbReference type="SAM" id="MobiDB-lite"/>
    </source>
</evidence>
<gene>
    <name evidence="2" type="ORF">E4U43_001755</name>
</gene>
<keyword evidence="3" id="KW-1185">Reference proteome</keyword>
<feature type="region of interest" description="Disordered" evidence="1">
    <location>
        <begin position="1"/>
        <end position="28"/>
    </location>
</feature>
<dbReference type="Proteomes" id="UP000748025">
    <property type="component" value="Unassembled WGS sequence"/>
</dbReference>
<sequence>MQLRSASRRDEDTLRLESTQRRKGPRFPFGAGFSLLPVDLSGRWSVGSTEQEGHERQGPTLHKLEPDICQ</sequence>
<evidence type="ECO:0000313" key="3">
    <source>
        <dbReference type="Proteomes" id="UP000748025"/>
    </source>
</evidence>
<dbReference type="EMBL" id="SRPW01001595">
    <property type="protein sequence ID" value="KAG5999962.1"/>
    <property type="molecule type" value="Genomic_DNA"/>
</dbReference>
<accession>A0A9P7SXZ7</accession>
<organism evidence="2 3">
    <name type="scientific">Claviceps pusilla</name>
    <dbReference type="NCBI Taxonomy" id="123648"/>
    <lineage>
        <taxon>Eukaryota</taxon>
        <taxon>Fungi</taxon>
        <taxon>Dikarya</taxon>
        <taxon>Ascomycota</taxon>
        <taxon>Pezizomycotina</taxon>
        <taxon>Sordariomycetes</taxon>
        <taxon>Hypocreomycetidae</taxon>
        <taxon>Hypocreales</taxon>
        <taxon>Clavicipitaceae</taxon>
        <taxon>Claviceps</taxon>
    </lineage>
</organism>
<reference evidence="2" key="1">
    <citation type="journal article" date="2020" name="bioRxiv">
        <title>Whole genome comparisons of ergot fungi reveals the divergence and evolution of species within the genus Claviceps are the result of varying mechanisms driving genome evolution and host range expansion.</title>
        <authorList>
            <person name="Wyka S.A."/>
            <person name="Mondo S.J."/>
            <person name="Liu M."/>
            <person name="Dettman J."/>
            <person name="Nalam V."/>
            <person name="Broders K.D."/>
        </authorList>
    </citation>
    <scope>NUCLEOTIDE SEQUENCE</scope>
    <source>
        <strain evidence="2">CCC 602</strain>
    </source>
</reference>
<name>A0A9P7SXZ7_9HYPO</name>